<accession>A0A1X7RBT6</accession>
<name>A0A1X7RBT6_ZYMT9</name>
<dbReference type="AlphaFoldDB" id="A0A1X7RBT6"/>
<evidence type="ECO:0000256" key="1">
    <source>
        <dbReference type="SAM" id="Phobius"/>
    </source>
</evidence>
<keyword evidence="2" id="KW-0732">Signal</keyword>
<feature type="transmembrane region" description="Helical" evidence="1">
    <location>
        <begin position="234"/>
        <end position="256"/>
    </location>
</feature>
<gene>
    <name evidence="3" type="ORF">ZT3D7_G43</name>
</gene>
<keyword evidence="1" id="KW-0472">Membrane</keyword>
<proteinExistence type="predicted"/>
<sequence>MQATWRSVFVAASLLPLNAAAQTAGTQEGGLTSPTTNLTITFSPGTLDDCASPSTDDNAGGITFTTASTPIQNYCFNLDDLFRGPANANITQNISRVSTLSSSGLRSFGDGSYNLTYALSNQESYDPALNYSRIYYSQPASGAPPGYGTAGLPLNASARLVNLFWDRDCVSRRNESAPEDQQEVPRYRYSCVSEGQCDVAAYNVQSFLIGDVGWRYNQAGNEGGCFDFDSGGKVVGVSGIAVGFAVAMQILVVLGIV</sequence>
<dbReference type="Proteomes" id="UP000215127">
    <property type="component" value="Chromosome 1"/>
</dbReference>
<evidence type="ECO:0000313" key="4">
    <source>
        <dbReference type="Proteomes" id="UP000215127"/>
    </source>
</evidence>
<reference evidence="3 4" key="1">
    <citation type="submission" date="2016-06" db="EMBL/GenBank/DDBJ databases">
        <authorList>
            <person name="Kjaerup R.B."/>
            <person name="Dalgaard T.S."/>
            <person name="Juul-Madsen H.R."/>
        </authorList>
    </citation>
    <scope>NUCLEOTIDE SEQUENCE [LARGE SCALE GENOMIC DNA]</scope>
</reference>
<feature type="signal peptide" evidence="2">
    <location>
        <begin position="1"/>
        <end position="20"/>
    </location>
</feature>
<keyword evidence="1" id="KW-0812">Transmembrane</keyword>
<evidence type="ECO:0000313" key="3">
    <source>
        <dbReference type="EMBL" id="SMQ44899.1"/>
    </source>
</evidence>
<dbReference type="EMBL" id="LT853692">
    <property type="protein sequence ID" value="SMQ44899.1"/>
    <property type="molecule type" value="Genomic_DNA"/>
</dbReference>
<keyword evidence="1" id="KW-1133">Transmembrane helix</keyword>
<keyword evidence="4" id="KW-1185">Reference proteome</keyword>
<feature type="chain" id="PRO_5013344607" evidence="2">
    <location>
        <begin position="21"/>
        <end position="257"/>
    </location>
</feature>
<protein>
    <submittedName>
        <fullName evidence="3">Uncharacterized protein</fullName>
    </submittedName>
</protein>
<organism evidence="3 4">
    <name type="scientific">Zymoseptoria tritici (strain ST99CH_3D7)</name>
    <dbReference type="NCBI Taxonomy" id="1276538"/>
    <lineage>
        <taxon>Eukaryota</taxon>
        <taxon>Fungi</taxon>
        <taxon>Dikarya</taxon>
        <taxon>Ascomycota</taxon>
        <taxon>Pezizomycotina</taxon>
        <taxon>Dothideomycetes</taxon>
        <taxon>Dothideomycetidae</taxon>
        <taxon>Mycosphaerellales</taxon>
        <taxon>Mycosphaerellaceae</taxon>
        <taxon>Zymoseptoria</taxon>
    </lineage>
</organism>
<evidence type="ECO:0000256" key="2">
    <source>
        <dbReference type="SAM" id="SignalP"/>
    </source>
</evidence>